<organism evidence="2 3">
    <name type="scientific">Oculimacula yallundae</name>
    <dbReference type="NCBI Taxonomy" id="86028"/>
    <lineage>
        <taxon>Eukaryota</taxon>
        <taxon>Fungi</taxon>
        <taxon>Dikarya</taxon>
        <taxon>Ascomycota</taxon>
        <taxon>Pezizomycotina</taxon>
        <taxon>Leotiomycetes</taxon>
        <taxon>Helotiales</taxon>
        <taxon>Ploettnerulaceae</taxon>
        <taxon>Oculimacula</taxon>
    </lineage>
</organism>
<feature type="region of interest" description="Disordered" evidence="1">
    <location>
        <begin position="38"/>
        <end position="81"/>
    </location>
</feature>
<dbReference type="EMBL" id="JAZHXI010000008">
    <property type="protein sequence ID" value="KAL2068742.1"/>
    <property type="molecule type" value="Genomic_DNA"/>
</dbReference>
<feature type="region of interest" description="Disordered" evidence="1">
    <location>
        <begin position="405"/>
        <end position="472"/>
    </location>
</feature>
<keyword evidence="3" id="KW-1185">Reference proteome</keyword>
<proteinExistence type="predicted"/>
<name>A0ABR4CGB0_9HELO</name>
<gene>
    <name evidence="2" type="ORF">VTL71DRAFT_15080</name>
</gene>
<accession>A0ABR4CGB0</accession>
<feature type="compositionally biased region" description="Polar residues" evidence="1">
    <location>
        <begin position="38"/>
        <end position="79"/>
    </location>
</feature>
<evidence type="ECO:0000256" key="1">
    <source>
        <dbReference type="SAM" id="MobiDB-lite"/>
    </source>
</evidence>
<feature type="region of interest" description="Disordered" evidence="1">
    <location>
        <begin position="112"/>
        <end position="146"/>
    </location>
</feature>
<protein>
    <submittedName>
        <fullName evidence="2">Uncharacterized protein</fullName>
    </submittedName>
</protein>
<dbReference type="Proteomes" id="UP001595075">
    <property type="component" value="Unassembled WGS sequence"/>
</dbReference>
<feature type="compositionally biased region" description="Polar residues" evidence="1">
    <location>
        <begin position="415"/>
        <end position="439"/>
    </location>
</feature>
<feature type="compositionally biased region" description="Polar residues" evidence="1">
    <location>
        <begin position="112"/>
        <end position="130"/>
    </location>
</feature>
<evidence type="ECO:0000313" key="3">
    <source>
        <dbReference type="Proteomes" id="UP001595075"/>
    </source>
</evidence>
<reference evidence="2 3" key="1">
    <citation type="journal article" date="2024" name="Commun. Biol.">
        <title>Comparative genomic analysis of thermophilic fungi reveals convergent evolutionary adaptations and gene losses.</title>
        <authorList>
            <person name="Steindorff A.S."/>
            <person name="Aguilar-Pontes M.V."/>
            <person name="Robinson A.J."/>
            <person name="Andreopoulos B."/>
            <person name="LaButti K."/>
            <person name="Kuo A."/>
            <person name="Mondo S."/>
            <person name="Riley R."/>
            <person name="Otillar R."/>
            <person name="Haridas S."/>
            <person name="Lipzen A."/>
            <person name="Grimwood J."/>
            <person name="Schmutz J."/>
            <person name="Clum A."/>
            <person name="Reid I.D."/>
            <person name="Moisan M.C."/>
            <person name="Butler G."/>
            <person name="Nguyen T.T.M."/>
            <person name="Dewar K."/>
            <person name="Conant G."/>
            <person name="Drula E."/>
            <person name="Henrissat B."/>
            <person name="Hansel C."/>
            <person name="Singer S."/>
            <person name="Hutchinson M.I."/>
            <person name="de Vries R.P."/>
            <person name="Natvig D.O."/>
            <person name="Powell A.J."/>
            <person name="Tsang A."/>
            <person name="Grigoriev I.V."/>
        </authorList>
    </citation>
    <scope>NUCLEOTIDE SEQUENCE [LARGE SCALE GENOMIC DNA]</scope>
    <source>
        <strain evidence="2 3">CBS 494.80</strain>
    </source>
</reference>
<feature type="region of interest" description="Disordered" evidence="1">
    <location>
        <begin position="270"/>
        <end position="295"/>
    </location>
</feature>
<comment type="caution">
    <text evidence="2">The sequence shown here is derived from an EMBL/GenBank/DDBJ whole genome shotgun (WGS) entry which is preliminary data.</text>
</comment>
<feature type="compositionally biased region" description="Polar residues" evidence="1">
    <location>
        <begin position="274"/>
        <end position="290"/>
    </location>
</feature>
<sequence length="789" mass="86459">MAFTAFIRVYKTSSGIFHTWVVAENFSATCERIGSDFTLSNENMNDSTDTSSPEGRPFGQSQPNENTRPNSMAAQNSSMVPRRISSENIKSLPNITPVPPPGEVESIINHQGRSLRQATNRPSQPESASPYQIARASSAEPNPSIDLHDCEKEASIKDILRVAVLIPVKARSDTLPDHFNKYGQLMDPYRKRYGAEVKRAQEQACNARRKMKPKKAAEQRNLVEVVIHEMQTDKSTLEAPASDSLPEDTRCTKCHSGFVRKKGSTCQLCRVKKSQGSSGTRKQNATPQPDDSSKISGFALADAFLGEDSMEHESELKECGKVRTLLPSAPRAENLKSPSESLPTVDGSALEDELAPQLGESGIESTAKHSVREKSMALVMPVHTPEDEVIATSIVHARVQQRLSMIESERSSSSKATNNFNSQAPGRNISEPSSPSQKQPDIVEASSDIADNRNWKRTGNTPPPLTTIPKFGKSQLDDDEIHQMLDQLSALLLQYTSNACAKPWPSLIPTTFLDIPCIREEPLVDALSPDGPLLTGMRRLLDVPNGISVKSKIKSLQIEPEKSMWIGGVLTFLVKEFVFTSASPFDDTTVWAEGLTYIGYSPEAIETIIQDNRIRTISSPSKSFSNRLATRQESFIRELNATMMPLVGCNSETNNFHTAVAALACSFNTQLSAHTGVFEAIFPKTGDLFEYGRHELDGSETDGKMRDARELVGRPILLTALFGVKAKMGGREWRTCVAAKVRLWPVAAAIVAGQEVANCGDGCNKDSSLGAKSQKRSFIDISEDTSEDL</sequence>
<evidence type="ECO:0000313" key="2">
    <source>
        <dbReference type="EMBL" id="KAL2068742.1"/>
    </source>
</evidence>